<gene>
    <name evidence="2" type="ORF">AVEN_85616_1</name>
</gene>
<evidence type="ECO:0000313" key="3">
    <source>
        <dbReference type="Proteomes" id="UP000499080"/>
    </source>
</evidence>
<name>A0A4Y2QI90_ARAVE</name>
<organism evidence="2 3">
    <name type="scientific">Araneus ventricosus</name>
    <name type="common">Orbweaver spider</name>
    <name type="synonym">Epeira ventricosa</name>
    <dbReference type="NCBI Taxonomy" id="182803"/>
    <lineage>
        <taxon>Eukaryota</taxon>
        <taxon>Metazoa</taxon>
        <taxon>Ecdysozoa</taxon>
        <taxon>Arthropoda</taxon>
        <taxon>Chelicerata</taxon>
        <taxon>Arachnida</taxon>
        <taxon>Araneae</taxon>
        <taxon>Araneomorphae</taxon>
        <taxon>Entelegynae</taxon>
        <taxon>Araneoidea</taxon>
        <taxon>Araneidae</taxon>
        <taxon>Araneus</taxon>
    </lineage>
</organism>
<keyword evidence="3" id="KW-1185">Reference proteome</keyword>
<dbReference type="Proteomes" id="UP000499080">
    <property type="component" value="Unassembled WGS sequence"/>
</dbReference>
<proteinExistence type="predicted"/>
<feature type="compositionally biased region" description="Polar residues" evidence="1">
    <location>
        <begin position="9"/>
        <end position="22"/>
    </location>
</feature>
<dbReference type="AlphaFoldDB" id="A0A4Y2QI90"/>
<accession>A0A4Y2QI90</accession>
<reference evidence="2 3" key="1">
    <citation type="journal article" date="2019" name="Sci. Rep.">
        <title>Orb-weaving spider Araneus ventricosus genome elucidates the spidroin gene catalogue.</title>
        <authorList>
            <person name="Kono N."/>
            <person name="Nakamura H."/>
            <person name="Ohtoshi R."/>
            <person name="Moran D.A.P."/>
            <person name="Shinohara A."/>
            <person name="Yoshida Y."/>
            <person name="Fujiwara M."/>
            <person name="Mori M."/>
            <person name="Tomita M."/>
            <person name="Arakawa K."/>
        </authorList>
    </citation>
    <scope>NUCLEOTIDE SEQUENCE [LARGE SCALE GENOMIC DNA]</scope>
</reference>
<dbReference type="EMBL" id="BGPR01221274">
    <property type="protein sequence ID" value="GBN62989.1"/>
    <property type="molecule type" value="Genomic_DNA"/>
</dbReference>
<comment type="caution">
    <text evidence="2">The sequence shown here is derived from an EMBL/GenBank/DDBJ whole genome shotgun (WGS) entry which is preliminary data.</text>
</comment>
<evidence type="ECO:0000256" key="1">
    <source>
        <dbReference type="SAM" id="MobiDB-lite"/>
    </source>
</evidence>
<feature type="region of interest" description="Disordered" evidence="1">
    <location>
        <begin position="1"/>
        <end position="22"/>
    </location>
</feature>
<evidence type="ECO:0000313" key="2">
    <source>
        <dbReference type="EMBL" id="GBN62989.1"/>
    </source>
</evidence>
<sequence>MGYFDESSVVLQSKSNKSEQSTEIPIRLLISKLRHEGRLQRIRHVRKGRMELALSSICAKSLSSVICAQRNGVFVTEHREDAKHQRCTSTPN</sequence>
<protein>
    <submittedName>
        <fullName evidence="2">Uncharacterized protein</fullName>
    </submittedName>
</protein>